<dbReference type="Proteomes" id="UP000434957">
    <property type="component" value="Unassembled WGS sequence"/>
</dbReference>
<evidence type="ECO:0000313" key="5">
    <source>
        <dbReference type="Proteomes" id="UP000429607"/>
    </source>
</evidence>
<organism evidence="2 7">
    <name type="scientific">Phytophthora rubi</name>
    <dbReference type="NCBI Taxonomy" id="129364"/>
    <lineage>
        <taxon>Eukaryota</taxon>
        <taxon>Sar</taxon>
        <taxon>Stramenopiles</taxon>
        <taxon>Oomycota</taxon>
        <taxon>Peronosporomycetes</taxon>
        <taxon>Peronosporales</taxon>
        <taxon>Peronosporaceae</taxon>
        <taxon>Phytophthora</taxon>
    </lineage>
</organism>
<dbReference type="EMBL" id="QXFT01001444">
    <property type="protein sequence ID" value="KAE9318520.1"/>
    <property type="molecule type" value="Genomic_DNA"/>
</dbReference>
<evidence type="ECO:0000313" key="3">
    <source>
        <dbReference type="EMBL" id="KAE9005956.1"/>
    </source>
</evidence>
<feature type="chain" id="PRO_5036379917" evidence="1">
    <location>
        <begin position="21"/>
        <end position="52"/>
    </location>
</feature>
<feature type="signal peptide" evidence="1">
    <location>
        <begin position="1"/>
        <end position="20"/>
    </location>
</feature>
<evidence type="ECO:0000313" key="6">
    <source>
        <dbReference type="Proteomes" id="UP000434957"/>
    </source>
</evidence>
<dbReference type="EMBL" id="QXFV01001433">
    <property type="protein sequence ID" value="KAE9005956.1"/>
    <property type="molecule type" value="Genomic_DNA"/>
</dbReference>
<accession>A0A6A3K4H0</accession>
<dbReference type="Proteomes" id="UP000435112">
    <property type="component" value="Unassembled WGS sequence"/>
</dbReference>
<gene>
    <name evidence="3" type="ORF">PR001_g17322</name>
    <name evidence="2" type="ORF">PR002_g17600</name>
    <name evidence="4" type="ORF">PR003_g18212</name>
</gene>
<evidence type="ECO:0000313" key="7">
    <source>
        <dbReference type="Proteomes" id="UP000435112"/>
    </source>
</evidence>
<keyword evidence="1" id="KW-0732">Signal</keyword>
<evidence type="ECO:0000313" key="2">
    <source>
        <dbReference type="EMBL" id="KAE9002560.1"/>
    </source>
</evidence>
<dbReference type="Proteomes" id="UP000429607">
    <property type="component" value="Unassembled WGS sequence"/>
</dbReference>
<name>A0A6A3K4H0_9STRA</name>
<reference evidence="5 7" key="1">
    <citation type="submission" date="2018-09" db="EMBL/GenBank/DDBJ databases">
        <title>Genomic investigation of the strawberry pathogen Phytophthora fragariae indicates pathogenicity is determined by transcriptional variation in three key races.</title>
        <authorList>
            <person name="Adams T.M."/>
            <person name="Armitage A.D."/>
            <person name="Sobczyk M.K."/>
            <person name="Bates H.J."/>
            <person name="Dunwell J.M."/>
            <person name="Nellist C.F."/>
            <person name="Harrison R.J."/>
        </authorList>
    </citation>
    <scope>NUCLEOTIDE SEQUENCE [LARGE SCALE GENOMIC DNA]</scope>
    <source>
        <strain evidence="3 5">SCRP249</strain>
        <strain evidence="2 7">SCRP324</strain>
        <strain evidence="4 6">SCRP333</strain>
    </source>
</reference>
<keyword evidence="6" id="KW-1185">Reference proteome</keyword>
<dbReference type="EMBL" id="QXFU01001430">
    <property type="protein sequence ID" value="KAE9002560.1"/>
    <property type="molecule type" value="Genomic_DNA"/>
</dbReference>
<proteinExistence type="predicted"/>
<evidence type="ECO:0000256" key="1">
    <source>
        <dbReference type="SAM" id="SignalP"/>
    </source>
</evidence>
<dbReference type="AlphaFoldDB" id="A0A6A3K4H0"/>
<sequence>MTVPATVFTPMGMASVVTLSATVVLQCRGGQRLCCPWVPFICATYGASARHY</sequence>
<evidence type="ECO:0000313" key="4">
    <source>
        <dbReference type="EMBL" id="KAE9318520.1"/>
    </source>
</evidence>
<protein>
    <submittedName>
        <fullName evidence="2">Uncharacterized protein</fullName>
    </submittedName>
</protein>
<comment type="caution">
    <text evidence="2">The sequence shown here is derived from an EMBL/GenBank/DDBJ whole genome shotgun (WGS) entry which is preliminary data.</text>
</comment>